<accession>A0A5R9EZK5</accession>
<dbReference type="Gene3D" id="1.10.10.60">
    <property type="entry name" value="Homeodomain-like"/>
    <property type="match status" value="1"/>
</dbReference>
<sequence>MDIAVPLKREVWSRFVQEGVLDSARIRKRISESWYLCQQKGVNPYNGKGDQILTRPSLDRRLKDNKILFEIALPYVEKLRKLFGNAKSMVLLTDRNGYVLKATGHSDTLERALTINFMEGVKWTEDKVGTNAIGTALRIDEPITIIGTEHYSIASQPFVCSAAPIHDDEGTLVGVLDVTSPIDQSMHEHALAAVASTVFAIEQEWQRRVREDEIELLKYTSSDDDFSSAVILVNNKDQIVWMNKKVKQTFSMQERISMMEVLDAGFTAKTKIPISSSNHDGVIGYRMKIERKNKAPSIPSIEKFGFQFEGVVGTSQAFQNVLWNAEKVAKTDVTVHIHGETGTGKESIAKAIHENSDRKDGPFIAINCGAIPEALMESELFGYTAGSFTGASKNGYKGKIQQADGGTLFLDEIGEIPHSMQVALLRVFQESQVIPIGGSKPVDVNVRVITATHRNLQELMNKKQLREDLFYRIFVFPIYLPPLRERKEDLLAFIDYYQKKNNWHVTLPHEILTELHNYHWPGNIRELFNVLDRMRILYDAELPPDRLMENLLIHLPKTAEHQEAQRDELSYREKIEKEKMMNMLKQTDGNVSLAAQKLDMPRSTFYRKLKKFQLN</sequence>
<evidence type="ECO:0000256" key="3">
    <source>
        <dbReference type="ARBA" id="ARBA00023015"/>
    </source>
</evidence>
<dbReference type="GO" id="GO:0043565">
    <property type="term" value="F:sequence-specific DNA binding"/>
    <property type="evidence" value="ECO:0007669"/>
    <property type="project" value="InterPro"/>
</dbReference>
<proteinExistence type="predicted"/>
<keyword evidence="2" id="KW-0067">ATP-binding</keyword>
<dbReference type="Pfam" id="PF02954">
    <property type="entry name" value="HTH_8"/>
    <property type="match status" value="1"/>
</dbReference>
<dbReference type="InterPro" id="IPR003018">
    <property type="entry name" value="GAF"/>
</dbReference>
<evidence type="ECO:0000256" key="1">
    <source>
        <dbReference type="ARBA" id="ARBA00022741"/>
    </source>
</evidence>
<dbReference type="GO" id="GO:0005524">
    <property type="term" value="F:ATP binding"/>
    <property type="evidence" value="ECO:0007669"/>
    <property type="project" value="UniProtKB-KW"/>
</dbReference>
<keyword evidence="1" id="KW-0547">Nucleotide-binding</keyword>
<protein>
    <submittedName>
        <fullName evidence="7">Sigma-54-dependent Fis family transcriptional regulator</fullName>
    </submittedName>
</protein>
<dbReference type="InterPro" id="IPR025944">
    <property type="entry name" value="Sigma_54_int_dom_CS"/>
</dbReference>
<comment type="caution">
    <text evidence="7">The sequence shown here is derived from an EMBL/GenBank/DDBJ whole genome shotgun (WGS) entry which is preliminary data.</text>
</comment>
<feature type="domain" description="Sigma-54 factor interaction" evidence="6">
    <location>
        <begin position="311"/>
        <end position="536"/>
    </location>
</feature>
<keyword evidence="3" id="KW-0805">Transcription regulation</keyword>
<dbReference type="PROSITE" id="PS50045">
    <property type="entry name" value="SIGMA54_INTERACT_4"/>
    <property type="match status" value="1"/>
</dbReference>
<dbReference type="Pfam" id="PF00158">
    <property type="entry name" value="Sigma54_activat"/>
    <property type="match status" value="1"/>
</dbReference>
<dbReference type="InterPro" id="IPR002197">
    <property type="entry name" value="HTH_Fis"/>
</dbReference>
<dbReference type="InterPro" id="IPR027417">
    <property type="entry name" value="P-loop_NTPase"/>
</dbReference>
<reference evidence="7 8" key="1">
    <citation type="submission" date="2019-04" db="EMBL/GenBank/DDBJ databases">
        <title>Bacillus caeni sp. nov., a bacterium isolated from mangrove sediment.</title>
        <authorList>
            <person name="Huang H."/>
            <person name="Mo K."/>
            <person name="Hu Y."/>
        </authorList>
    </citation>
    <scope>NUCLEOTIDE SEQUENCE [LARGE SCALE GENOMIC DNA]</scope>
    <source>
        <strain evidence="7 8">HB172195</strain>
    </source>
</reference>
<dbReference type="SMART" id="SM00382">
    <property type="entry name" value="AAA"/>
    <property type="match status" value="1"/>
</dbReference>
<dbReference type="Gene3D" id="3.30.450.40">
    <property type="match status" value="1"/>
</dbReference>
<dbReference type="InterPro" id="IPR058031">
    <property type="entry name" value="AAA_lid_NorR"/>
</dbReference>
<dbReference type="PROSITE" id="PS00688">
    <property type="entry name" value="SIGMA54_INTERACT_3"/>
    <property type="match status" value="1"/>
</dbReference>
<dbReference type="PANTHER" id="PTHR32071:SF101">
    <property type="entry name" value="ACETOIN DEHYDROGENASE OPERON TRANSCRIPTIONAL ACTIVATOR ACOR"/>
    <property type="match status" value="1"/>
</dbReference>
<dbReference type="Pfam" id="PF01590">
    <property type="entry name" value="GAF"/>
    <property type="match status" value="1"/>
</dbReference>
<dbReference type="InterPro" id="IPR025943">
    <property type="entry name" value="Sigma_54_int_dom_ATP-bd_2"/>
</dbReference>
<dbReference type="InterPro" id="IPR002078">
    <property type="entry name" value="Sigma_54_int"/>
</dbReference>
<evidence type="ECO:0000256" key="5">
    <source>
        <dbReference type="ARBA" id="ARBA00023163"/>
    </source>
</evidence>
<dbReference type="InterPro" id="IPR009057">
    <property type="entry name" value="Homeodomain-like_sf"/>
</dbReference>
<dbReference type="PRINTS" id="PR01590">
    <property type="entry name" value="HTHFIS"/>
</dbReference>
<dbReference type="SUPFAM" id="SSF46689">
    <property type="entry name" value="Homeodomain-like"/>
    <property type="match status" value="1"/>
</dbReference>
<dbReference type="RefSeq" id="WP_138127841.1">
    <property type="nucleotide sequence ID" value="NZ_SWLG01000012.1"/>
</dbReference>
<evidence type="ECO:0000259" key="6">
    <source>
        <dbReference type="PROSITE" id="PS50045"/>
    </source>
</evidence>
<dbReference type="GO" id="GO:0006355">
    <property type="term" value="P:regulation of DNA-templated transcription"/>
    <property type="evidence" value="ECO:0007669"/>
    <property type="project" value="InterPro"/>
</dbReference>
<dbReference type="PANTHER" id="PTHR32071">
    <property type="entry name" value="TRANSCRIPTIONAL REGULATORY PROTEIN"/>
    <property type="match status" value="1"/>
</dbReference>
<keyword evidence="5" id="KW-0804">Transcription</keyword>
<dbReference type="Pfam" id="PF25601">
    <property type="entry name" value="AAA_lid_14"/>
    <property type="match status" value="1"/>
</dbReference>
<keyword evidence="8" id="KW-1185">Reference proteome</keyword>
<dbReference type="SUPFAM" id="SSF52540">
    <property type="entry name" value="P-loop containing nucleoside triphosphate hydrolases"/>
    <property type="match status" value="1"/>
</dbReference>
<evidence type="ECO:0000313" key="7">
    <source>
        <dbReference type="EMBL" id="TLS36231.1"/>
    </source>
</evidence>
<dbReference type="InterPro" id="IPR003593">
    <property type="entry name" value="AAA+_ATPase"/>
</dbReference>
<organism evidence="7 8">
    <name type="scientific">Exobacillus caeni</name>
    <dbReference type="NCBI Taxonomy" id="2574798"/>
    <lineage>
        <taxon>Bacteria</taxon>
        <taxon>Bacillati</taxon>
        <taxon>Bacillota</taxon>
        <taxon>Bacilli</taxon>
        <taxon>Bacillales</taxon>
        <taxon>Guptibacillaceae</taxon>
        <taxon>Exobacillus</taxon>
    </lineage>
</organism>
<dbReference type="Gene3D" id="3.40.50.300">
    <property type="entry name" value="P-loop containing nucleotide triphosphate hydrolases"/>
    <property type="match status" value="1"/>
</dbReference>
<gene>
    <name evidence="7" type="ORF">FCL54_16485</name>
</gene>
<evidence type="ECO:0000256" key="2">
    <source>
        <dbReference type="ARBA" id="ARBA00022840"/>
    </source>
</evidence>
<dbReference type="InterPro" id="IPR029016">
    <property type="entry name" value="GAF-like_dom_sf"/>
</dbReference>
<dbReference type="FunFam" id="3.40.50.300:FF:000006">
    <property type="entry name" value="DNA-binding transcriptional regulator NtrC"/>
    <property type="match status" value="1"/>
</dbReference>
<keyword evidence="4" id="KW-0238">DNA-binding</keyword>
<dbReference type="Gene3D" id="1.10.8.60">
    <property type="match status" value="1"/>
</dbReference>
<dbReference type="EMBL" id="SWLG01000012">
    <property type="protein sequence ID" value="TLS36231.1"/>
    <property type="molecule type" value="Genomic_DNA"/>
</dbReference>
<dbReference type="OrthoDB" id="9771372at2"/>
<dbReference type="AlphaFoldDB" id="A0A5R9EZK5"/>
<name>A0A5R9EZK5_9BACL</name>
<dbReference type="CDD" id="cd00009">
    <property type="entry name" value="AAA"/>
    <property type="match status" value="1"/>
</dbReference>
<evidence type="ECO:0000256" key="4">
    <source>
        <dbReference type="ARBA" id="ARBA00023125"/>
    </source>
</evidence>
<dbReference type="Proteomes" id="UP000308230">
    <property type="component" value="Unassembled WGS sequence"/>
</dbReference>
<dbReference type="PROSITE" id="PS00676">
    <property type="entry name" value="SIGMA54_INTERACT_2"/>
    <property type="match status" value="1"/>
</dbReference>
<evidence type="ECO:0000313" key="8">
    <source>
        <dbReference type="Proteomes" id="UP000308230"/>
    </source>
</evidence>